<reference evidence="2" key="2">
    <citation type="journal article" date="2023" name="Microbiol Resour">
        <title>Decontamination and Annotation of the Draft Genome Sequence of the Oomycete Lagenidium giganteum ARSEF 373.</title>
        <authorList>
            <person name="Morgan W.R."/>
            <person name="Tartar A."/>
        </authorList>
    </citation>
    <scope>NUCLEOTIDE SEQUENCE</scope>
    <source>
        <strain evidence="2">ARSEF 373</strain>
    </source>
</reference>
<name>A0AAV2YJ32_9STRA</name>
<feature type="region of interest" description="Disordered" evidence="1">
    <location>
        <begin position="53"/>
        <end position="79"/>
    </location>
</feature>
<proteinExistence type="predicted"/>
<feature type="compositionally biased region" description="Basic residues" evidence="1">
    <location>
        <begin position="392"/>
        <end position="404"/>
    </location>
</feature>
<feature type="compositionally biased region" description="Basic and acidic residues" evidence="1">
    <location>
        <begin position="424"/>
        <end position="442"/>
    </location>
</feature>
<feature type="compositionally biased region" description="Polar residues" evidence="1">
    <location>
        <begin position="411"/>
        <end position="421"/>
    </location>
</feature>
<gene>
    <name evidence="2" type="ORF">N0F65_012887</name>
</gene>
<evidence type="ECO:0000313" key="2">
    <source>
        <dbReference type="EMBL" id="DAZ93941.1"/>
    </source>
</evidence>
<evidence type="ECO:0000256" key="1">
    <source>
        <dbReference type="SAM" id="MobiDB-lite"/>
    </source>
</evidence>
<feature type="region of interest" description="Disordered" evidence="1">
    <location>
        <begin position="318"/>
        <end position="338"/>
    </location>
</feature>
<keyword evidence="3" id="KW-1185">Reference proteome</keyword>
<feature type="region of interest" description="Disordered" evidence="1">
    <location>
        <begin position="245"/>
        <end position="267"/>
    </location>
</feature>
<dbReference type="AlphaFoldDB" id="A0AAV2YJ32"/>
<feature type="compositionally biased region" description="Acidic residues" evidence="1">
    <location>
        <begin position="158"/>
        <end position="201"/>
    </location>
</feature>
<reference evidence="2" key="1">
    <citation type="submission" date="2022-11" db="EMBL/GenBank/DDBJ databases">
        <authorList>
            <person name="Morgan W.R."/>
            <person name="Tartar A."/>
        </authorList>
    </citation>
    <scope>NUCLEOTIDE SEQUENCE</scope>
    <source>
        <strain evidence="2">ARSEF 373</strain>
    </source>
</reference>
<feature type="region of interest" description="Disordered" evidence="1">
    <location>
        <begin position="386"/>
        <end position="449"/>
    </location>
</feature>
<evidence type="ECO:0000313" key="3">
    <source>
        <dbReference type="Proteomes" id="UP001146120"/>
    </source>
</evidence>
<feature type="compositionally biased region" description="Acidic residues" evidence="1">
    <location>
        <begin position="321"/>
        <end position="333"/>
    </location>
</feature>
<sequence length="586" mass="66268">MGMGVGMGGLHGDAKGKDMVLRKHRFLRRATGFMLARKYRYIKSMMRGPVAGWERDMPTTSSKSHGHASQLGAGAHGSSGFSRDELINFWKDLPEMAKRTLLRIHREVYLNALDEFLVQQNLCCECHDNVITEWEDHERKRAGSRSLRDIFSVFPPFSEDEDDDDDDDDVDDDEDDDEEDDDDDDAVDDLDMTDDGLALDDELDPEVLAAEELLLDDMDERLARQYDLARFMLRPDGLSKPLVSSASSAEALRPPTGSSKSCTDGYDFVSSDRPMQDNERLLLPREERYIIIREDHTDFIMDLIRCGEQFSYLSPYRLGMDDEESDGEEDDGECPGANTSHLAQEYLLEVLAIKFREQLENAYQAALQHSLAVQAELLRDEIADLESSQKPSTKKKKSKKKKKKDNRENDSSSASRGQKNSPVKPEKLDKREAASPRSEKPPTDVTSSSLKASFSELSEDEDAFGDRSPEIADAIDREVEEFRLRLEKINSEGILRQKPKLVLPAGSFAHMSSSFAAAAVCTSNSFEDESLLLLQFENAFFDCTRDDEASRLDGLELTQTMRSINRLIFSCWVPPWIHQENMRGHG</sequence>
<comment type="caution">
    <text evidence="2">The sequence shown here is derived from an EMBL/GenBank/DDBJ whole genome shotgun (WGS) entry which is preliminary data.</text>
</comment>
<protein>
    <submittedName>
        <fullName evidence="2">Uncharacterized protein</fullName>
    </submittedName>
</protein>
<accession>A0AAV2YJ32</accession>
<dbReference type="EMBL" id="DAKRPA010000280">
    <property type="protein sequence ID" value="DAZ93941.1"/>
    <property type="molecule type" value="Genomic_DNA"/>
</dbReference>
<dbReference type="Proteomes" id="UP001146120">
    <property type="component" value="Unassembled WGS sequence"/>
</dbReference>
<feature type="region of interest" description="Disordered" evidence="1">
    <location>
        <begin position="154"/>
        <end position="201"/>
    </location>
</feature>
<organism evidence="2 3">
    <name type="scientific">Lagenidium giganteum</name>
    <dbReference type="NCBI Taxonomy" id="4803"/>
    <lineage>
        <taxon>Eukaryota</taxon>
        <taxon>Sar</taxon>
        <taxon>Stramenopiles</taxon>
        <taxon>Oomycota</taxon>
        <taxon>Peronosporomycetes</taxon>
        <taxon>Pythiales</taxon>
        <taxon>Pythiaceae</taxon>
    </lineage>
</organism>